<comment type="caution">
    <text evidence="7">The sequence shown here is derived from an EMBL/GenBank/DDBJ whole genome shotgun (WGS) entry which is preliminary data.</text>
</comment>
<evidence type="ECO:0000256" key="2">
    <source>
        <dbReference type="ARBA" id="ARBA00023127"/>
    </source>
</evidence>
<feature type="region of interest" description="Disordered" evidence="5">
    <location>
        <begin position="1"/>
        <end position="43"/>
    </location>
</feature>
<dbReference type="EMBL" id="CABITT030000005">
    <property type="protein sequence ID" value="VVB03827.1"/>
    <property type="molecule type" value="Genomic_DNA"/>
</dbReference>
<dbReference type="Proteomes" id="UP000489600">
    <property type="component" value="Unassembled WGS sequence"/>
</dbReference>
<reference evidence="7" key="1">
    <citation type="submission" date="2019-07" db="EMBL/GenBank/DDBJ databases">
        <authorList>
            <person name="Dittberner H."/>
        </authorList>
    </citation>
    <scope>NUCLEOTIDE SEQUENCE [LARGE SCALE GENOMIC DNA]</scope>
</reference>
<dbReference type="Gene3D" id="1.10.472.10">
    <property type="entry name" value="Cyclin-like"/>
    <property type="match status" value="2"/>
</dbReference>
<evidence type="ECO:0000313" key="8">
    <source>
        <dbReference type="Proteomes" id="UP000489600"/>
    </source>
</evidence>
<name>A0A565BR22_9BRAS</name>
<dbReference type="Pfam" id="PF00134">
    <property type="entry name" value="Cyclin_N"/>
    <property type="match status" value="1"/>
</dbReference>
<feature type="compositionally biased region" description="Basic residues" evidence="5">
    <location>
        <begin position="21"/>
        <end position="35"/>
    </location>
</feature>
<sequence>MGKAKASSRVAKRKAEVKPFSVKKKAKSTSRRKKSQISPVVYRPNLKRQKEGISNDSVVSSSDCFLDVSCGSSSYSRKRRIDEVEISGPKLDSIDDLKFRRITRSYSKLVNERKRDEIELSKSFCVESDSVYGLRNTNLNAEISFTRSDVTFAADHFSDCRNLSFELDNDVVSRVECCSSSKFGSVTGGFGNEGIEISKPELEIPNLACTEQFSNKEVSDYYYSDLGSSDYTPSIFFESGSEFSEKSVCDSTPSYTHSLFLEFKKQFRRSKIPNDAKPSLADDEHQEILPELRSFDDEEVEESYQRLRERERSHAYLQGYGKDYYSGIDQSDLIPHLRLILVQWIVNECTIMELQKETLFLGVSLLDRFLNKGSFKSQRSLLIVGIACLTLATRIEEKQYFNTVQRRKFYIQDERFSRSEVVAMEWLVQEVLSFKCFSPTIYNFLWFYLKAAKANPQVESNAKSLAIMALSDHSLLRYWPSTLAATLVILACTQNNDHEAYTSVIEVHVRTKDNNLPECVKSMDWLLGK</sequence>
<evidence type="ECO:0000256" key="1">
    <source>
        <dbReference type="ARBA" id="ARBA00022618"/>
    </source>
</evidence>
<protein>
    <recommendedName>
        <fullName evidence="6">Cyclin-like domain-containing protein</fullName>
    </recommendedName>
</protein>
<evidence type="ECO:0000313" key="7">
    <source>
        <dbReference type="EMBL" id="VVB03827.1"/>
    </source>
</evidence>
<dbReference type="PROSITE" id="PS00292">
    <property type="entry name" value="CYCLINS"/>
    <property type="match status" value="1"/>
</dbReference>
<feature type="domain" description="Cyclin-like" evidence="6">
    <location>
        <begin position="343"/>
        <end position="430"/>
    </location>
</feature>
<dbReference type="GO" id="GO:0051301">
    <property type="term" value="P:cell division"/>
    <property type="evidence" value="ECO:0007669"/>
    <property type="project" value="UniProtKB-KW"/>
</dbReference>
<keyword evidence="1" id="KW-0132">Cell division</keyword>
<evidence type="ECO:0000259" key="6">
    <source>
        <dbReference type="SMART" id="SM00385"/>
    </source>
</evidence>
<keyword evidence="2 4" id="KW-0195">Cyclin</keyword>
<dbReference type="SUPFAM" id="SSF47954">
    <property type="entry name" value="Cyclin-like"/>
    <property type="match status" value="2"/>
</dbReference>
<dbReference type="InterPro" id="IPR004367">
    <property type="entry name" value="Cyclin_C-dom"/>
</dbReference>
<dbReference type="InterPro" id="IPR036915">
    <property type="entry name" value="Cyclin-like_sf"/>
</dbReference>
<proteinExistence type="inferred from homology"/>
<dbReference type="CDD" id="cd20721">
    <property type="entry name" value="CYCLIN_SDS-like_rpt2"/>
    <property type="match status" value="1"/>
</dbReference>
<comment type="similarity">
    <text evidence="4">Belongs to the cyclin family.</text>
</comment>
<dbReference type="AlphaFoldDB" id="A0A565BR22"/>
<dbReference type="SMART" id="SM00385">
    <property type="entry name" value="CYCLIN"/>
    <property type="match status" value="2"/>
</dbReference>
<dbReference type="InterPro" id="IPR006671">
    <property type="entry name" value="Cyclin_N"/>
</dbReference>
<evidence type="ECO:0000256" key="3">
    <source>
        <dbReference type="ARBA" id="ARBA00023306"/>
    </source>
</evidence>
<evidence type="ECO:0000256" key="5">
    <source>
        <dbReference type="SAM" id="MobiDB-lite"/>
    </source>
</evidence>
<dbReference type="OrthoDB" id="5590282at2759"/>
<evidence type="ECO:0000256" key="4">
    <source>
        <dbReference type="RuleBase" id="RU000383"/>
    </source>
</evidence>
<organism evidence="7 8">
    <name type="scientific">Arabis nemorensis</name>
    <dbReference type="NCBI Taxonomy" id="586526"/>
    <lineage>
        <taxon>Eukaryota</taxon>
        <taxon>Viridiplantae</taxon>
        <taxon>Streptophyta</taxon>
        <taxon>Embryophyta</taxon>
        <taxon>Tracheophyta</taxon>
        <taxon>Spermatophyta</taxon>
        <taxon>Magnoliopsida</taxon>
        <taxon>eudicotyledons</taxon>
        <taxon>Gunneridae</taxon>
        <taxon>Pentapetalae</taxon>
        <taxon>rosids</taxon>
        <taxon>malvids</taxon>
        <taxon>Brassicales</taxon>
        <taxon>Brassicaceae</taxon>
        <taxon>Arabideae</taxon>
        <taxon>Arabis</taxon>
    </lineage>
</organism>
<dbReference type="InterPro" id="IPR048258">
    <property type="entry name" value="Cyclins_cyclin-box"/>
</dbReference>
<dbReference type="InterPro" id="IPR013763">
    <property type="entry name" value="Cyclin-like_dom"/>
</dbReference>
<feature type="domain" description="Cyclin-like" evidence="6">
    <location>
        <begin position="443"/>
        <end position="528"/>
    </location>
</feature>
<dbReference type="Pfam" id="PF02984">
    <property type="entry name" value="Cyclin_C"/>
    <property type="match status" value="1"/>
</dbReference>
<accession>A0A565BR22</accession>
<dbReference type="PANTHER" id="PTHR10177">
    <property type="entry name" value="CYCLINS"/>
    <property type="match status" value="1"/>
</dbReference>
<keyword evidence="8" id="KW-1185">Reference proteome</keyword>
<dbReference type="InterPro" id="IPR039361">
    <property type="entry name" value="Cyclin"/>
</dbReference>
<keyword evidence="3" id="KW-0131">Cell cycle</keyword>
<gene>
    <name evidence="7" type="ORF">ANE_LOCUS14271</name>
</gene>